<comment type="catalytic activity">
    <reaction evidence="1 9">
        <text>a 4-O-methyl-thymidine in DNA + L-cysteinyl-[protein] = a thymidine in DNA + S-methyl-L-cysteinyl-[protein]</text>
        <dbReference type="Rhea" id="RHEA:53428"/>
        <dbReference type="Rhea" id="RHEA-COMP:10131"/>
        <dbReference type="Rhea" id="RHEA-COMP:10132"/>
        <dbReference type="Rhea" id="RHEA-COMP:13555"/>
        <dbReference type="Rhea" id="RHEA-COMP:13556"/>
        <dbReference type="ChEBI" id="CHEBI:29950"/>
        <dbReference type="ChEBI" id="CHEBI:82612"/>
        <dbReference type="ChEBI" id="CHEBI:137386"/>
        <dbReference type="ChEBI" id="CHEBI:137387"/>
        <dbReference type="EC" id="2.1.1.63"/>
    </reaction>
</comment>
<dbReference type="InterPro" id="IPR008332">
    <property type="entry name" value="MethylG_MeTrfase_N"/>
</dbReference>
<keyword evidence="6 9" id="KW-0227">DNA damage</keyword>
<dbReference type="AlphaFoldDB" id="A0A2U3DCJ0"/>
<dbReference type="InterPro" id="IPR036388">
    <property type="entry name" value="WH-like_DNA-bd_sf"/>
</dbReference>
<dbReference type="OrthoDB" id="9802228at2"/>
<evidence type="ECO:0000256" key="4">
    <source>
        <dbReference type="ARBA" id="ARBA00022603"/>
    </source>
</evidence>
<reference evidence="12 13" key="1">
    <citation type="submission" date="2016-11" db="EMBL/GenBank/DDBJ databases">
        <title>Comparative genomics of Acidibacillus ferroxidans species.</title>
        <authorList>
            <person name="Oliveira G."/>
            <person name="Nunes G."/>
            <person name="Oliveira R."/>
            <person name="Araujo F."/>
            <person name="Salim A."/>
            <person name="Scholte L."/>
            <person name="Morais D."/>
            <person name="Nancucheo I."/>
            <person name="Johnson D.B."/>
            <person name="Grail B."/>
            <person name="Bittencourt J."/>
            <person name="Valadares R."/>
        </authorList>
    </citation>
    <scope>NUCLEOTIDE SEQUENCE [LARGE SCALE GENOMIC DNA]</scope>
    <source>
        <strain evidence="12 13">Y002</strain>
    </source>
</reference>
<dbReference type="Gene3D" id="3.30.160.70">
    <property type="entry name" value="Methylated DNA-protein cysteine methyltransferase domain"/>
    <property type="match status" value="1"/>
</dbReference>
<evidence type="ECO:0000256" key="9">
    <source>
        <dbReference type="HAMAP-Rule" id="MF_00772"/>
    </source>
</evidence>
<dbReference type="HAMAP" id="MF_00772">
    <property type="entry name" value="OGT"/>
    <property type="match status" value="1"/>
</dbReference>
<evidence type="ECO:0000256" key="1">
    <source>
        <dbReference type="ARBA" id="ARBA00001286"/>
    </source>
</evidence>
<dbReference type="InterPro" id="IPR036217">
    <property type="entry name" value="MethylDNA_cys_MeTrfase_DNAb"/>
</dbReference>
<evidence type="ECO:0000313" key="12">
    <source>
        <dbReference type="EMBL" id="PWI58988.1"/>
    </source>
</evidence>
<comment type="subcellular location">
    <subcellularLocation>
        <location evidence="9">Cytoplasm</location>
    </subcellularLocation>
</comment>
<dbReference type="FunFam" id="1.10.10.10:FF:000214">
    <property type="entry name" value="Methylated-DNA--protein-cysteine methyltransferase"/>
    <property type="match status" value="1"/>
</dbReference>
<organism evidence="12 13">
    <name type="scientific">Sulfoacidibacillus thermotolerans</name>
    <name type="common">Acidibacillus sulfuroxidans</name>
    <dbReference type="NCBI Taxonomy" id="1765684"/>
    <lineage>
        <taxon>Bacteria</taxon>
        <taxon>Bacillati</taxon>
        <taxon>Bacillota</taxon>
        <taxon>Bacilli</taxon>
        <taxon>Bacillales</taxon>
        <taxon>Alicyclobacillaceae</taxon>
        <taxon>Sulfoacidibacillus</taxon>
    </lineage>
</organism>
<dbReference type="SUPFAM" id="SSF53155">
    <property type="entry name" value="Methylated DNA-protein cysteine methyltransferase domain"/>
    <property type="match status" value="1"/>
</dbReference>
<keyword evidence="5 9" id="KW-0808">Transferase</keyword>
<evidence type="ECO:0000256" key="8">
    <source>
        <dbReference type="ARBA" id="ARBA00049348"/>
    </source>
</evidence>
<dbReference type="GO" id="GO:0003908">
    <property type="term" value="F:methylated-DNA-[protein]-cysteine S-methyltransferase activity"/>
    <property type="evidence" value="ECO:0007669"/>
    <property type="project" value="UniProtKB-UniRule"/>
</dbReference>
<feature type="active site" description="Nucleophile; methyl group acceptor" evidence="9">
    <location>
        <position position="122"/>
    </location>
</feature>
<dbReference type="EMBL" id="MPDK01000002">
    <property type="protein sequence ID" value="PWI58988.1"/>
    <property type="molecule type" value="Genomic_DNA"/>
</dbReference>
<dbReference type="InterPro" id="IPR014048">
    <property type="entry name" value="MethylDNA_cys_MeTrfase_DNA-bd"/>
</dbReference>
<evidence type="ECO:0000256" key="6">
    <source>
        <dbReference type="ARBA" id="ARBA00022763"/>
    </source>
</evidence>
<dbReference type="SUPFAM" id="SSF46767">
    <property type="entry name" value="Methylated DNA-protein cysteine methyltransferase, C-terminal domain"/>
    <property type="match status" value="1"/>
</dbReference>
<gene>
    <name evidence="12" type="ORF">BM613_00815</name>
</gene>
<dbReference type="PROSITE" id="PS00374">
    <property type="entry name" value="MGMT"/>
    <property type="match status" value="1"/>
</dbReference>
<dbReference type="GO" id="GO:0005737">
    <property type="term" value="C:cytoplasm"/>
    <property type="evidence" value="ECO:0007669"/>
    <property type="project" value="UniProtKB-SubCell"/>
</dbReference>
<accession>A0A2U3DCJ0</accession>
<evidence type="ECO:0000259" key="11">
    <source>
        <dbReference type="Pfam" id="PF02870"/>
    </source>
</evidence>
<dbReference type="PANTHER" id="PTHR10815">
    <property type="entry name" value="METHYLATED-DNA--PROTEIN-CYSTEINE METHYLTRANSFERASE"/>
    <property type="match status" value="1"/>
</dbReference>
<comment type="miscellaneous">
    <text evidence="9">This enzyme catalyzes only one turnover and therefore is not strictly catalytic. According to one definition, an enzyme is a biocatalyst that acts repeatedly and over many reaction cycles.</text>
</comment>
<proteinExistence type="inferred from homology"/>
<keyword evidence="3 9" id="KW-0963">Cytoplasm</keyword>
<dbReference type="GO" id="GO:0006307">
    <property type="term" value="P:DNA alkylation repair"/>
    <property type="evidence" value="ECO:0007669"/>
    <property type="project" value="UniProtKB-UniRule"/>
</dbReference>
<name>A0A2U3DCJ0_SULT2</name>
<comment type="function">
    <text evidence="9">Involved in the cellular defense against the biological effects of O6-methylguanine (O6-MeG) and O4-methylthymine (O4-MeT) in DNA. Repairs the methylated nucleobase in DNA by stoichiometrically transferring the methyl group to a cysteine residue in the enzyme. This is a suicide reaction: the enzyme is irreversibly inactivated.</text>
</comment>
<protein>
    <recommendedName>
        <fullName evidence="9">Methylated-DNA--protein-cysteine methyltransferase</fullName>
        <ecNumber evidence="9">2.1.1.63</ecNumber>
    </recommendedName>
    <alternativeName>
        <fullName evidence="9">6-O-methylguanine-DNA methyltransferase</fullName>
        <shortName evidence="9">MGMT</shortName>
    </alternativeName>
    <alternativeName>
        <fullName evidence="9">O-6-methylguanine-DNA-alkyltransferase</fullName>
    </alternativeName>
</protein>
<dbReference type="PANTHER" id="PTHR10815:SF12">
    <property type="entry name" value="METHYLATED-DNA--PROTEIN-CYSTEINE METHYLTRANSFERASE, INDUCIBLE"/>
    <property type="match status" value="1"/>
</dbReference>
<dbReference type="EC" id="2.1.1.63" evidence="9"/>
<dbReference type="Gene3D" id="1.10.10.10">
    <property type="entry name" value="Winged helix-like DNA-binding domain superfamily/Winged helix DNA-binding domain"/>
    <property type="match status" value="1"/>
</dbReference>
<evidence type="ECO:0000256" key="7">
    <source>
        <dbReference type="ARBA" id="ARBA00023204"/>
    </source>
</evidence>
<dbReference type="InterPro" id="IPR023546">
    <property type="entry name" value="MGMT"/>
</dbReference>
<evidence type="ECO:0000259" key="10">
    <source>
        <dbReference type="Pfam" id="PF01035"/>
    </source>
</evidence>
<dbReference type="CDD" id="cd06445">
    <property type="entry name" value="ATase"/>
    <property type="match status" value="1"/>
</dbReference>
<sequence>MYVAATDQGLCRVTLPNESFATLTKWVERSIANAQLIANTSVVNTYTKEIAEYLIGERTSFTCALDLIGTSFQKQVWMELANIPYGTTVSYGDVAKRIGRPKAVRAVGAASSANPLPIVLPCHRVIGQNGRLTGYRGGLAMKKSLLQLEGSIK</sequence>
<dbReference type="InterPro" id="IPR036631">
    <property type="entry name" value="MGMT_N_sf"/>
</dbReference>
<evidence type="ECO:0000256" key="3">
    <source>
        <dbReference type="ARBA" id="ARBA00022490"/>
    </source>
</evidence>
<comment type="catalytic activity">
    <reaction evidence="8 9">
        <text>a 6-O-methyl-2'-deoxyguanosine in DNA + L-cysteinyl-[protein] = S-methyl-L-cysteinyl-[protein] + a 2'-deoxyguanosine in DNA</text>
        <dbReference type="Rhea" id="RHEA:24000"/>
        <dbReference type="Rhea" id="RHEA-COMP:10131"/>
        <dbReference type="Rhea" id="RHEA-COMP:10132"/>
        <dbReference type="Rhea" id="RHEA-COMP:11367"/>
        <dbReference type="Rhea" id="RHEA-COMP:11368"/>
        <dbReference type="ChEBI" id="CHEBI:29950"/>
        <dbReference type="ChEBI" id="CHEBI:82612"/>
        <dbReference type="ChEBI" id="CHEBI:85445"/>
        <dbReference type="ChEBI" id="CHEBI:85448"/>
        <dbReference type="EC" id="2.1.1.63"/>
    </reaction>
</comment>
<evidence type="ECO:0000256" key="5">
    <source>
        <dbReference type="ARBA" id="ARBA00022679"/>
    </source>
</evidence>
<dbReference type="NCBIfam" id="TIGR00589">
    <property type="entry name" value="ogt"/>
    <property type="match status" value="1"/>
</dbReference>
<dbReference type="Pfam" id="PF02870">
    <property type="entry name" value="Methyltransf_1N"/>
    <property type="match status" value="1"/>
</dbReference>
<comment type="caution">
    <text evidence="12">The sequence shown here is derived from an EMBL/GenBank/DDBJ whole genome shotgun (WGS) entry which is preliminary data.</text>
</comment>
<keyword evidence="13" id="KW-1185">Reference proteome</keyword>
<keyword evidence="4 9" id="KW-0489">Methyltransferase</keyword>
<evidence type="ECO:0000313" key="13">
    <source>
        <dbReference type="Proteomes" id="UP000245380"/>
    </source>
</evidence>
<dbReference type="GO" id="GO:0032259">
    <property type="term" value="P:methylation"/>
    <property type="evidence" value="ECO:0007669"/>
    <property type="project" value="UniProtKB-KW"/>
</dbReference>
<feature type="domain" description="Methylated-DNA-[protein]-cysteine S-methyltransferase DNA binding" evidence="10">
    <location>
        <begin position="71"/>
        <end position="150"/>
    </location>
</feature>
<keyword evidence="7 9" id="KW-0234">DNA repair</keyword>
<dbReference type="Pfam" id="PF01035">
    <property type="entry name" value="DNA_binding_1"/>
    <property type="match status" value="1"/>
</dbReference>
<comment type="similarity">
    <text evidence="2 9">Belongs to the MGMT family.</text>
</comment>
<dbReference type="Proteomes" id="UP000245380">
    <property type="component" value="Unassembled WGS sequence"/>
</dbReference>
<dbReference type="InterPro" id="IPR001497">
    <property type="entry name" value="MethylDNA_cys_MeTrfase_AS"/>
</dbReference>
<feature type="domain" description="Methylguanine DNA methyltransferase ribonuclease-like" evidence="11">
    <location>
        <begin position="2"/>
        <end position="67"/>
    </location>
</feature>
<evidence type="ECO:0000256" key="2">
    <source>
        <dbReference type="ARBA" id="ARBA00008711"/>
    </source>
</evidence>